<evidence type="ECO:0000313" key="3">
    <source>
        <dbReference type="EMBL" id="CAG2224270.1"/>
    </source>
</evidence>
<dbReference type="InterPro" id="IPR011010">
    <property type="entry name" value="DNA_brk_join_enz"/>
</dbReference>
<dbReference type="SUPFAM" id="SSF56349">
    <property type="entry name" value="DNA breaking-rejoining enzymes"/>
    <property type="match status" value="1"/>
</dbReference>
<accession>A0A8S3SX37</accession>
<protein>
    <submittedName>
        <fullName evidence="3">Uncharacterized protein</fullName>
    </submittedName>
</protein>
<dbReference type="EMBL" id="CAJPWZ010001799">
    <property type="protein sequence ID" value="CAG2224270.1"/>
    <property type="molecule type" value="Genomic_DNA"/>
</dbReference>
<evidence type="ECO:0000256" key="1">
    <source>
        <dbReference type="ARBA" id="ARBA00023172"/>
    </source>
</evidence>
<organism evidence="3 4">
    <name type="scientific">Mytilus edulis</name>
    <name type="common">Blue mussel</name>
    <dbReference type="NCBI Taxonomy" id="6550"/>
    <lineage>
        <taxon>Eukaryota</taxon>
        <taxon>Metazoa</taxon>
        <taxon>Spiralia</taxon>
        <taxon>Lophotrochozoa</taxon>
        <taxon>Mollusca</taxon>
        <taxon>Bivalvia</taxon>
        <taxon>Autobranchia</taxon>
        <taxon>Pteriomorphia</taxon>
        <taxon>Mytilida</taxon>
        <taxon>Mytiloidea</taxon>
        <taxon>Mytilidae</taxon>
        <taxon>Mytilinae</taxon>
        <taxon>Mytilus</taxon>
    </lineage>
</organism>
<dbReference type="Proteomes" id="UP000683360">
    <property type="component" value="Unassembled WGS sequence"/>
</dbReference>
<reference evidence="3" key="1">
    <citation type="submission" date="2021-03" db="EMBL/GenBank/DDBJ databases">
        <authorList>
            <person name="Bekaert M."/>
        </authorList>
    </citation>
    <scope>NUCLEOTIDE SEQUENCE</scope>
</reference>
<evidence type="ECO:0000256" key="2">
    <source>
        <dbReference type="SAM" id="MobiDB-lite"/>
    </source>
</evidence>
<name>A0A8S3SX37_MYTED</name>
<feature type="region of interest" description="Disordered" evidence="2">
    <location>
        <begin position="190"/>
        <end position="226"/>
    </location>
</feature>
<dbReference type="InterPro" id="IPR052925">
    <property type="entry name" value="Phage_Integrase-like_Recomb"/>
</dbReference>
<feature type="compositionally biased region" description="Polar residues" evidence="2">
    <location>
        <begin position="213"/>
        <end position="226"/>
    </location>
</feature>
<dbReference type="GO" id="GO:0015074">
    <property type="term" value="P:DNA integration"/>
    <property type="evidence" value="ECO:0007669"/>
    <property type="project" value="InterPro"/>
</dbReference>
<comment type="caution">
    <text evidence="3">The sequence shown here is derived from an EMBL/GenBank/DDBJ whole genome shotgun (WGS) entry which is preliminary data.</text>
</comment>
<dbReference type="OrthoDB" id="6104420at2759"/>
<proteinExistence type="predicted"/>
<dbReference type="InterPro" id="IPR013762">
    <property type="entry name" value="Integrase-like_cat_sf"/>
</dbReference>
<dbReference type="GO" id="GO:0003677">
    <property type="term" value="F:DNA binding"/>
    <property type="evidence" value="ECO:0007669"/>
    <property type="project" value="InterPro"/>
</dbReference>
<dbReference type="PANTHER" id="PTHR34605:SF4">
    <property type="entry name" value="DNA ADENINE METHYLTRANSFERASE"/>
    <property type="match status" value="1"/>
</dbReference>
<dbReference type="PANTHER" id="PTHR34605">
    <property type="entry name" value="PHAGE_INTEGRASE DOMAIN-CONTAINING PROTEIN"/>
    <property type="match status" value="1"/>
</dbReference>
<sequence length="241" mass="27294">MIGKTSPTENLVVKNVLEGAKRRLATRTEKKEPVTPELLSKMYSSLFKEYNVMSQRIICACLLAYSGFLIVSELLNIRICDIKFELGYVSIFIPKSETDIYRDGNSVVIASNKDVRNSARRDKRAFVDKLTAEAEEAARANNIKALYDNIKLLTGKYQKGSRPVKSKEGKTLNTHEEQMKRWVEHFKDVLNQDPPRPPATRKTLGNPLVNPLDRNQPSLDDSLPHSSTIGTSIIKRIITYQ</sequence>
<dbReference type="Gene3D" id="1.10.443.10">
    <property type="entry name" value="Intergrase catalytic core"/>
    <property type="match status" value="1"/>
</dbReference>
<evidence type="ECO:0000313" key="4">
    <source>
        <dbReference type="Proteomes" id="UP000683360"/>
    </source>
</evidence>
<dbReference type="AlphaFoldDB" id="A0A8S3SX37"/>
<dbReference type="GO" id="GO:0006310">
    <property type="term" value="P:DNA recombination"/>
    <property type="evidence" value="ECO:0007669"/>
    <property type="project" value="UniProtKB-KW"/>
</dbReference>
<keyword evidence="4" id="KW-1185">Reference proteome</keyword>
<keyword evidence="1" id="KW-0233">DNA recombination</keyword>
<gene>
    <name evidence="3" type="ORF">MEDL_37482</name>
</gene>